<dbReference type="SUPFAM" id="SSF53098">
    <property type="entry name" value="Ribonuclease H-like"/>
    <property type="match status" value="1"/>
</dbReference>
<dbReference type="InterPro" id="IPR012337">
    <property type="entry name" value="RNaseH-like_sf"/>
</dbReference>
<proteinExistence type="predicted"/>
<name>A0A1H8H7Z5_9PROT</name>
<accession>A0A1H8H7Z5</accession>
<evidence type="ECO:0000259" key="2">
    <source>
        <dbReference type="PROSITE" id="PS50994"/>
    </source>
</evidence>
<dbReference type="Gene3D" id="3.30.420.10">
    <property type="entry name" value="Ribonuclease H-like superfamily/Ribonuclease H"/>
    <property type="match status" value="1"/>
</dbReference>
<dbReference type="Proteomes" id="UP000199459">
    <property type="component" value="Unassembled WGS sequence"/>
</dbReference>
<dbReference type="EMBL" id="FOCP01000022">
    <property type="protein sequence ID" value="SEN52154.1"/>
    <property type="molecule type" value="Genomic_DNA"/>
</dbReference>
<dbReference type="PANTHER" id="PTHR47515:SF2">
    <property type="entry name" value="INTEGRASE CORE DOMAIN PROTEIN"/>
    <property type="match status" value="1"/>
</dbReference>
<dbReference type="Pfam" id="PF13683">
    <property type="entry name" value="rve_3"/>
    <property type="match status" value="1"/>
</dbReference>
<reference evidence="3 4" key="1">
    <citation type="submission" date="2016-10" db="EMBL/GenBank/DDBJ databases">
        <authorList>
            <person name="de Groot N.N."/>
        </authorList>
    </citation>
    <scope>NUCLEOTIDE SEQUENCE [LARGE SCALE GENOMIC DNA]</scope>
    <source>
        <strain evidence="3 4">Nm22</strain>
    </source>
</reference>
<feature type="region of interest" description="Disordered" evidence="1">
    <location>
        <begin position="1"/>
        <end position="21"/>
    </location>
</feature>
<feature type="domain" description="Integrase catalytic" evidence="2">
    <location>
        <begin position="85"/>
        <end position="249"/>
    </location>
</feature>
<dbReference type="PANTHER" id="PTHR47515">
    <property type="entry name" value="LOW CALCIUM RESPONSE LOCUS PROTEIN T"/>
    <property type="match status" value="1"/>
</dbReference>
<dbReference type="PROSITE" id="PS50994">
    <property type="entry name" value="INTEGRASE"/>
    <property type="match status" value="1"/>
</dbReference>
<sequence>MGGVSSYLFSNKTQTKPGRKEPEQDLIDLVVEMKRRNPRFGYGRIAMQIFKEFGIDISRFAVARILRQNYKNIPDNNGPSWLTFMGHAKDSLWSVDFFRCESILLKSHWVMPVIDIYSRRIIGFSIHTGNPDGAAVCHMFNKIIARKTLPNYLSSDNDNDPLFEFHRWQANLRILGIKEIKSIPGTPTSHPFIERSIGLCRQEFLNHVLFWNAEDLTRKLNQYQNYFNETRAHSSLDRKTPNQKASNNDIPNEKLLSLKNYHWESSCHGLFNLPVVA</sequence>
<organism evidence="3 4">
    <name type="scientific">Nitrosomonas marina</name>
    <dbReference type="NCBI Taxonomy" id="917"/>
    <lineage>
        <taxon>Bacteria</taxon>
        <taxon>Pseudomonadati</taxon>
        <taxon>Pseudomonadota</taxon>
        <taxon>Betaproteobacteria</taxon>
        <taxon>Nitrosomonadales</taxon>
        <taxon>Nitrosomonadaceae</taxon>
        <taxon>Nitrosomonas</taxon>
    </lineage>
</organism>
<dbReference type="GO" id="GO:0003676">
    <property type="term" value="F:nucleic acid binding"/>
    <property type="evidence" value="ECO:0007669"/>
    <property type="project" value="InterPro"/>
</dbReference>
<evidence type="ECO:0000256" key="1">
    <source>
        <dbReference type="SAM" id="MobiDB-lite"/>
    </source>
</evidence>
<evidence type="ECO:0000313" key="3">
    <source>
        <dbReference type="EMBL" id="SEN52154.1"/>
    </source>
</evidence>
<dbReference type="GO" id="GO:0015074">
    <property type="term" value="P:DNA integration"/>
    <property type="evidence" value="ECO:0007669"/>
    <property type="project" value="InterPro"/>
</dbReference>
<feature type="compositionally biased region" description="Polar residues" evidence="1">
    <location>
        <begin position="7"/>
        <end position="16"/>
    </location>
</feature>
<protein>
    <submittedName>
        <fullName evidence="3">Transposase InsO and inactivated derivatives</fullName>
    </submittedName>
</protein>
<dbReference type="InterPro" id="IPR001584">
    <property type="entry name" value="Integrase_cat-core"/>
</dbReference>
<evidence type="ECO:0000313" key="4">
    <source>
        <dbReference type="Proteomes" id="UP000199459"/>
    </source>
</evidence>
<gene>
    <name evidence="3" type="ORF">SAMN05216325_12214</name>
</gene>
<dbReference type="InterPro" id="IPR036397">
    <property type="entry name" value="RNaseH_sf"/>
</dbReference>
<dbReference type="RefSeq" id="WP_090633832.1">
    <property type="nucleotide sequence ID" value="NZ_FOCP01000022.1"/>
</dbReference>
<dbReference type="AlphaFoldDB" id="A0A1H8H7Z5"/>